<name>A0A7S2E118_9EUKA</name>
<sequence length="108" mass="11947">MQPPRLIVDMFPDSPACIDLLEAVELHAARGRCSYRCISGWCDPVVRPDSAFALRVTPPSVGEAHSRHEASCHTLLLANEGHFTITMSDRLISTVVQWTADCLDARSR</sequence>
<organism evidence="1">
    <name type="scientific">Haptolina brevifila</name>
    <dbReference type="NCBI Taxonomy" id="156173"/>
    <lineage>
        <taxon>Eukaryota</taxon>
        <taxon>Haptista</taxon>
        <taxon>Haptophyta</taxon>
        <taxon>Prymnesiophyceae</taxon>
        <taxon>Prymnesiales</taxon>
        <taxon>Prymnesiaceae</taxon>
        <taxon>Haptolina</taxon>
    </lineage>
</organism>
<evidence type="ECO:0000313" key="1">
    <source>
        <dbReference type="EMBL" id="CAD9469922.1"/>
    </source>
</evidence>
<proteinExistence type="predicted"/>
<dbReference type="EMBL" id="HBGU01040869">
    <property type="protein sequence ID" value="CAD9469922.1"/>
    <property type="molecule type" value="Transcribed_RNA"/>
</dbReference>
<gene>
    <name evidence="1" type="ORF">CBRE1094_LOCUS22269</name>
</gene>
<reference evidence="1" key="1">
    <citation type="submission" date="2021-01" db="EMBL/GenBank/DDBJ databases">
        <authorList>
            <person name="Corre E."/>
            <person name="Pelletier E."/>
            <person name="Niang G."/>
            <person name="Scheremetjew M."/>
            <person name="Finn R."/>
            <person name="Kale V."/>
            <person name="Holt S."/>
            <person name="Cochrane G."/>
            <person name="Meng A."/>
            <person name="Brown T."/>
            <person name="Cohen L."/>
        </authorList>
    </citation>
    <scope>NUCLEOTIDE SEQUENCE</scope>
    <source>
        <strain evidence="1">UTEX LB 985</strain>
    </source>
</reference>
<dbReference type="AlphaFoldDB" id="A0A7S2E118"/>
<accession>A0A7S2E118</accession>
<protein>
    <submittedName>
        <fullName evidence="1">Uncharacterized protein</fullName>
    </submittedName>
</protein>